<keyword evidence="3" id="KW-1185">Reference proteome</keyword>
<protein>
    <recommendedName>
        <fullName evidence="4">DNA methylase N-4/N-6 domain-containing protein</fullName>
    </recommendedName>
</protein>
<dbReference type="InterPro" id="IPR029063">
    <property type="entry name" value="SAM-dependent_MTases_sf"/>
</dbReference>
<proteinExistence type="predicted"/>
<dbReference type="KEGG" id="dax:FDQ92_12685"/>
<evidence type="ECO:0008006" key="4">
    <source>
        <dbReference type="Google" id="ProtNLM"/>
    </source>
</evidence>
<evidence type="ECO:0000313" key="3">
    <source>
        <dbReference type="Proteomes" id="UP000298602"/>
    </source>
</evidence>
<reference evidence="2 3" key="1">
    <citation type="submission" date="2019-05" db="EMBL/GenBank/DDBJ databases">
        <title>The Complete Genome Sequence of the n-alkane-degrading Desulfoglaeba alkanexedens ALDC reveals multiple alkylsuccinate synthase gene clusters.</title>
        <authorList>
            <person name="Callaghan A.V."/>
            <person name="Davidova I.A."/>
            <person name="Duncan K.E."/>
            <person name="Morris B."/>
            <person name="McInerney M.J."/>
        </authorList>
    </citation>
    <scope>NUCLEOTIDE SEQUENCE [LARGE SCALE GENOMIC DNA]</scope>
    <source>
        <strain evidence="2 3">ALDC</strain>
    </source>
</reference>
<feature type="region of interest" description="Disordered" evidence="1">
    <location>
        <begin position="74"/>
        <end position="97"/>
    </location>
</feature>
<dbReference type="SUPFAM" id="SSF53335">
    <property type="entry name" value="S-adenosyl-L-methionine-dependent methyltransferases"/>
    <property type="match status" value="1"/>
</dbReference>
<dbReference type="OrthoDB" id="3197274at2"/>
<dbReference type="AlphaFoldDB" id="A0A4V1ERV4"/>
<evidence type="ECO:0000256" key="1">
    <source>
        <dbReference type="SAM" id="MobiDB-lite"/>
    </source>
</evidence>
<gene>
    <name evidence="2" type="ORF">FDQ92_12685</name>
</gene>
<accession>A0A4V1ERV4</accession>
<dbReference type="EMBL" id="CP040098">
    <property type="protein sequence ID" value="QCQ22951.1"/>
    <property type="molecule type" value="Genomic_DNA"/>
</dbReference>
<name>A0A4V1ERV4_9BACT</name>
<organism evidence="2 3">
    <name type="scientific">Desulfoglaeba alkanexedens ALDC</name>
    <dbReference type="NCBI Taxonomy" id="980445"/>
    <lineage>
        <taxon>Bacteria</taxon>
        <taxon>Pseudomonadati</taxon>
        <taxon>Thermodesulfobacteriota</taxon>
        <taxon>Syntrophobacteria</taxon>
        <taxon>Syntrophobacterales</taxon>
        <taxon>Syntrophobacteraceae</taxon>
        <taxon>Desulfoglaeba</taxon>
    </lineage>
</organism>
<feature type="compositionally biased region" description="Pro residues" evidence="1">
    <location>
        <begin position="86"/>
        <end position="97"/>
    </location>
</feature>
<dbReference type="Gene3D" id="3.40.50.150">
    <property type="entry name" value="Vaccinia Virus protein VP39"/>
    <property type="match status" value="1"/>
</dbReference>
<reference evidence="2 3" key="2">
    <citation type="submission" date="2019-05" db="EMBL/GenBank/DDBJ databases">
        <authorList>
            <person name="Suflita J.M."/>
            <person name="Marks C.R."/>
        </authorList>
    </citation>
    <scope>NUCLEOTIDE SEQUENCE [LARGE SCALE GENOMIC DNA]</scope>
    <source>
        <strain evidence="2 3">ALDC</strain>
    </source>
</reference>
<evidence type="ECO:0000313" key="2">
    <source>
        <dbReference type="EMBL" id="QCQ22951.1"/>
    </source>
</evidence>
<sequence length="97" mass="10666">MLDIFMGGGTTLVEGARLGFQMTGVDLNPVAWFVTKNEPACSDPAQVKAVFEDIEAKVKPLVQPFYTTTCPRGHTGRCVDRERRPPSPCRPFPAVPF</sequence>
<dbReference type="Proteomes" id="UP000298602">
    <property type="component" value="Chromosome"/>
</dbReference>